<keyword evidence="2" id="KW-0238">DNA-binding</keyword>
<dbReference type="InterPro" id="IPR046347">
    <property type="entry name" value="bZIP_sf"/>
</dbReference>
<dbReference type="GO" id="GO:0000981">
    <property type="term" value="F:DNA-binding transcription factor activity, RNA polymerase II-specific"/>
    <property type="evidence" value="ECO:0007669"/>
    <property type="project" value="TreeGrafter"/>
</dbReference>
<accession>A0AAW0DFJ0</accession>
<dbReference type="Pfam" id="PF00170">
    <property type="entry name" value="bZIP_1"/>
    <property type="match status" value="1"/>
</dbReference>
<dbReference type="EMBL" id="JAWWNJ010000009">
    <property type="protein sequence ID" value="KAK7048916.1"/>
    <property type="molecule type" value="Genomic_DNA"/>
</dbReference>
<dbReference type="InterPro" id="IPR004827">
    <property type="entry name" value="bZIP"/>
</dbReference>
<dbReference type="GO" id="GO:0000978">
    <property type="term" value="F:RNA polymerase II cis-regulatory region sequence-specific DNA binding"/>
    <property type="evidence" value="ECO:0007669"/>
    <property type="project" value="TreeGrafter"/>
</dbReference>
<feature type="domain" description="BZIP" evidence="5">
    <location>
        <begin position="492"/>
        <end position="506"/>
    </location>
</feature>
<dbReference type="PANTHER" id="PTHR11462">
    <property type="entry name" value="JUN TRANSCRIPTION FACTOR-RELATED"/>
    <property type="match status" value="1"/>
</dbReference>
<evidence type="ECO:0000313" key="6">
    <source>
        <dbReference type="EMBL" id="KAK7048916.1"/>
    </source>
</evidence>
<evidence type="ECO:0000313" key="7">
    <source>
        <dbReference type="Proteomes" id="UP001362999"/>
    </source>
</evidence>
<dbReference type="GO" id="GO:0005667">
    <property type="term" value="C:transcription regulator complex"/>
    <property type="evidence" value="ECO:0007669"/>
    <property type="project" value="TreeGrafter"/>
</dbReference>
<protein>
    <submittedName>
        <fullName evidence="6">Imprinted and ancient</fullName>
    </submittedName>
</protein>
<feature type="compositionally biased region" description="Polar residues" evidence="4">
    <location>
        <begin position="7"/>
        <end position="45"/>
    </location>
</feature>
<evidence type="ECO:0000256" key="1">
    <source>
        <dbReference type="ARBA" id="ARBA00023015"/>
    </source>
</evidence>
<dbReference type="GO" id="GO:0001080">
    <property type="term" value="P:nitrogen catabolite activation of transcription from RNA polymerase II promoter"/>
    <property type="evidence" value="ECO:0007669"/>
    <property type="project" value="TreeGrafter"/>
</dbReference>
<dbReference type="Proteomes" id="UP001362999">
    <property type="component" value="Unassembled WGS sequence"/>
</dbReference>
<dbReference type="Gene3D" id="3.30.160.60">
    <property type="entry name" value="Classic Zinc Finger"/>
    <property type="match status" value="1"/>
</dbReference>
<gene>
    <name evidence="6" type="ORF">R3P38DRAFT_1881669</name>
</gene>
<keyword evidence="7" id="KW-1185">Reference proteome</keyword>
<feature type="compositionally biased region" description="Polar residues" evidence="4">
    <location>
        <begin position="90"/>
        <end position="99"/>
    </location>
</feature>
<dbReference type="SMART" id="SM00338">
    <property type="entry name" value="BRLZ"/>
    <property type="match status" value="1"/>
</dbReference>
<reference evidence="6 7" key="1">
    <citation type="journal article" date="2024" name="J Genomics">
        <title>Draft genome sequencing and assembly of Favolaschia claudopus CIRM-BRFM 2984 isolated from oak limbs.</title>
        <authorList>
            <person name="Navarro D."/>
            <person name="Drula E."/>
            <person name="Chaduli D."/>
            <person name="Cazenave R."/>
            <person name="Ahrendt S."/>
            <person name="Wang J."/>
            <person name="Lipzen A."/>
            <person name="Daum C."/>
            <person name="Barry K."/>
            <person name="Grigoriev I.V."/>
            <person name="Favel A."/>
            <person name="Rosso M.N."/>
            <person name="Martin F."/>
        </authorList>
    </citation>
    <scope>NUCLEOTIDE SEQUENCE [LARGE SCALE GENOMIC DNA]</scope>
    <source>
        <strain evidence="6 7">CIRM-BRFM 2984</strain>
    </source>
</reference>
<dbReference type="SUPFAM" id="SSF57959">
    <property type="entry name" value="Leucine zipper domain"/>
    <property type="match status" value="1"/>
</dbReference>
<proteinExistence type="predicted"/>
<dbReference type="InterPro" id="IPR050946">
    <property type="entry name" value="AP-1_TF_bZIP"/>
</dbReference>
<keyword evidence="3" id="KW-0804">Transcription</keyword>
<keyword evidence="1" id="KW-0805">Transcription regulation</keyword>
<dbReference type="PROSITE" id="PS00036">
    <property type="entry name" value="BZIP_BASIC"/>
    <property type="match status" value="1"/>
</dbReference>
<organism evidence="6 7">
    <name type="scientific">Favolaschia claudopus</name>
    <dbReference type="NCBI Taxonomy" id="2862362"/>
    <lineage>
        <taxon>Eukaryota</taxon>
        <taxon>Fungi</taxon>
        <taxon>Dikarya</taxon>
        <taxon>Basidiomycota</taxon>
        <taxon>Agaricomycotina</taxon>
        <taxon>Agaricomycetes</taxon>
        <taxon>Agaricomycetidae</taxon>
        <taxon>Agaricales</taxon>
        <taxon>Marasmiineae</taxon>
        <taxon>Mycenaceae</taxon>
        <taxon>Favolaschia</taxon>
    </lineage>
</organism>
<feature type="region of interest" description="Disordered" evidence="4">
    <location>
        <begin position="1"/>
        <end position="103"/>
    </location>
</feature>
<evidence type="ECO:0000256" key="3">
    <source>
        <dbReference type="ARBA" id="ARBA00023163"/>
    </source>
</evidence>
<feature type="region of interest" description="Disordered" evidence="4">
    <location>
        <begin position="391"/>
        <end position="420"/>
    </location>
</feature>
<dbReference type="CDD" id="cd12193">
    <property type="entry name" value="bZIP_GCN4"/>
    <property type="match status" value="1"/>
</dbReference>
<sequence length="558" mass="60652">MDYIQDPSCSKWASSPSTRSMGRSLSPFSSTSDWRSSPMLSSTASDDQDDFELPQLTRNFRPRPHTLVPPSPTISPQSSSPYVAIPFPAENSTTTSKSQDVPPVVNAASSFRPPSPAPRFTGFIHSPIESSLSTFSPNPQHVAINNPPTRLRTSSKVYSHGLPQNFPPPPRPLAHRPPTKSVSPPSFSFLRDSYMKMLATKSTDTPAAATPAPVASGDLATHKAFEDIKRLTSTYPSLSRRRRVAHISVLASPEWQSLGDAFPEFDSPAADGGDVSNDWLNEPLFGDGSTFMTSPHEDVPYDDFGTSPMETPLSAFIGTPLLGDFENMESPLITDTSPLMGFGDDFPLFGDTPAYPVMSAAADQPKLPSTANLWTLSPGTPALESVDSPVVTTTNVPKSSSPAAAGAASTRRRSNVTGTRKNLTPASLIPLDAPTQRRTYITPSATSRKALPEAIVKKRLHSSAFPTADLDDDEELGVLSPTASEQETIDFKRRQNTLAARKSRKRKLEHQQALEDEVRVLQGEVTKWRERTMIAQEMLRAKGVEFNFEADGEGEEVK</sequence>
<evidence type="ECO:0000259" key="5">
    <source>
        <dbReference type="PROSITE" id="PS00036"/>
    </source>
</evidence>
<comment type="caution">
    <text evidence="6">The sequence shown here is derived from an EMBL/GenBank/DDBJ whole genome shotgun (WGS) entry which is preliminary data.</text>
</comment>
<feature type="compositionally biased region" description="Low complexity" evidence="4">
    <location>
        <begin position="399"/>
        <end position="409"/>
    </location>
</feature>
<name>A0AAW0DFJ0_9AGAR</name>
<dbReference type="AlphaFoldDB" id="A0AAW0DFJ0"/>
<evidence type="ECO:0000256" key="4">
    <source>
        <dbReference type="SAM" id="MobiDB-lite"/>
    </source>
</evidence>
<evidence type="ECO:0000256" key="2">
    <source>
        <dbReference type="ARBA" id="ARBA00023125"/>
    </source>
</evidence>
<dbReference type="GO" id="GO:1903833">
    <property type="term" value="P:positive regulation of cellular response to amino acid starvation"/>
    <property type="evidence" value="ECO:0007669"/>
    <property type="project" value="TreeGrafter"/>
</dbReference>
<dbReference type="PANTHER" id="PTHR11462:SF35">
    <property type="entry name" value="TRANSCRIPTION FACTOR JRA"/>
    <property type="match status" value="1"/>
</dbReference>